<keyword evidence="2" id="KW-1185">Reference proteome</keyword>
<reference evidence="1" key="1">
    <citation type="submission" date="2021-03" db="EMBL/GenBank/DDBJ databases">
        <title>Acanthopleuribacteraceae sp. M133.</title>
        <authorList>
            <person name="Wang G."/>
        </authorList>
    </citation>
    <scope>NUCLEOTIDE SEQUENCE</scope>
    <source>
        <strain evidence="1">M133</strain>
    </source>
</reference>
<gene>
    <name evidence="1" type="ORF">J3U87_17075</name>
</gene>
<dbReference type="Proteomes" id="UP000663929">
    <property type="component" value="Chromosome"/>
</dbReference>
<dbReference type="AlphaFoldDB" id="A0A8A4TXE6"/>
<name>A0A8A4TXE6_SULCO</name>
<dbReference type="KEGG" id="scor:J3U87_17075"/>
<dbReference type="EMBL" id="CP071793">
    <property type="protein sequence ID" value="QTD54160.1"/>
    <property type="molecule type" value="Genomic_DNA"/>
</dbReference>
<sequence>MTYSTVRQLSALRQLLYKKVTCELLFGEIKDLYVTNGEPLLDPPPTIIKKSRYPVRNNPPKPFNPEATLSQSWIDFFVELDEIKNGWIDQIKITNGEPRELEHEKA</sequence>
<organism evidence="1 2">
    <name type="scientific">Sulfidibacter corallicola</name>
    <dbReference type="NCBI Taxonomy" id="2818388"/>
    <lineage>
        <taxon>Bacteria</taxon>
        <taxon>Pseudomonadati</taxon>
        <taxon>Acidobacteriota</taxon>
        <taxon>Holophagae</taxon>
        <taxon>Acanthopleuribacterales</taxon>
        <taxon>Acanthopleuribacteraceae</taxon>
        <taxon>Sulfidibacter</taxon>
    </lineage>
</organism>
<evidence type="ECO:0000313" key="1">
    <source>
        <dbReference type="EMBL" id="QTD54160.1"/>
    </source>
</evidence>
<protein>
    <submittedName>
        <fullName evidence="1">Uncharacterized protein</fullName>
    </submittedName>
</protein>
<proteinExistence type="predicted"/>
<dbReference type="RefSeq" id="WP_237384258.1">
    <property type="nucleotide sequence ID" value="NZ_CP071793.1"/>
</dbReference>
<accession>A0A8A4TXE6</accession>
<evidence type="ECO:0000313" key="2">
    <source>
        <dbReference type="Proteomes" id="UP000663929"/>
    </source>
</evidence>